<dbReference type="KEGG" id="gfu:KM031_16810"/>
<dbReference type="AlphaFoldDB" id="A0A975P9P0"/>
<dbReference type="GO" id="GO:0019752">
    <property type="term" value="P:carboxylic acid metabolic process"/>
    <property type="evidence" value="ECO:0007669"/>
    <property type="project" value="UniProtKB-ARBA"/>
</dbReference>
<evidence type="ECO:0000256" key="1">
    <source>
        <dbReference type="ARBA" id="ARBA00010211"/>
    </source>
</evidence>
<dbReference type="RefSeq" id="WP_215505347.1">
    <property type="nucleotide sequence ID" value="NZ_CP076362.1"/>
</dbReference>
<dbReference type="GO" id="GO:0016787">
    <property type="term" value="F:hydrolase activity"/>
    <property type="evidence" value="ECO:0007669"/>
    <property type="project" value="UniProtKB-KW"/>
</dbReference>
<gene>
    <name evidence="4" type="ORF">KM031_16810</name>
</gene>
<dbReference type="Proteomes" id="UP000679352">
    <property type="component" value="Plasmid p1"/>
</dbReference>
<organism evidence="4 5">
    <name type="scientific">Gemmobacter fulvus</name>
    <dbReference type="NCBI Taxonomy" id="2840474"/>
    <lineage>
        <taxon>Bacteria</taxon>
        <taxon>Pseudomonadati</taxon>
        <taxon>Pseudomonadota</taxon>
        <taxon>Alphaproteobacteria</taxon>
        <taxon>Rhodobacterales</taxon>
        <taxon>Paracoccaceae</taxon>
        <taxon>Gemmobacter</taxon>
    </lineage>
</organism>
<proteinExistence type="inferred from homology"/>
<keyword evidence="2" id="KW-0479">Metal-binding</keyword>
<dbReference type="InterPro" id="IPR051121">
    <property type="entry name" value="FAH"/>
</dbReference>
<sequence>MKLVSYQSFGQARFGAVIGAGIVDMARASAALAATDAAIRPLPATIEPFLAQTDVLDASARAVVTAAEAGALDLYCLPLDGTVLLPPVPRPTKIICVARNYAEHAREAGLQISDIPILFPRFANTQIGQGAPIVVPAVSHQLDWEGELAVVLGRGSHGRRIGKAEAMDLVYGYTIFNDVSVRDYQFRVTQYTGGKNFRHSGPCGPYLVTKDEIADPHKVQIVTRINGVLKQSANTDTMIFDIPTILEHIADFIDLEAGDLIPTGTPAGVGFKRNPPEFLKDGDVIEVEVTGLGILRNPVVNEAVI</sequence>
<dbReference type="InterPro" id="IPR011234">
    <property type="entry name" value="Fumarylacetoacetase-like_C"/>
</dbReference>
<evidence type="ECO:0000313" key="5">
    <source>
        <dbReference type="Proteomes" id="UP000679352"/>
    </source>
</evidence>
<feature type="domain" description="Fumarylacetoacetase-like C-terminal" evidence="3">
    <location>
        <begin position="93"/>
        <end position="300"/>
    </location>
</feature>
<keyword evidence="5" id="KW-1185">Reference proteome</keyword>
<evidence type="ECO:0000259" key="3">
    <source>
        <dbReference type="Pfam" id="PF01557"/>
    </source>
</evidence>
<dbReference type="InterPro" id="IPR036663">
    <property type="entry name" value="Fumarylacetoacetase_C_sf"/>
</dbReference>
<dbReference type="SUPFAM" id="SSF56529">
    <property type="entry name" value="FAH"/>
    <property type="match status" value="1"/>
</dbReference>
<dbReference type="Pfam" id="PF01557">
    <property type="entry name" value="FAA_hydrolase"/>
    <property type="match status" value="1"/>
</dbReference>
<dbReference type="Gene3D" id="3.90.850.10">
    <property type="entry name" value="Fumarylacetoacetase-like, C-terminal domain"/>
    <property type="match status" value="1"/>
</dbReference>
<dbReference type="GO" id="GO:0016853">
    <property type="term" value="F:isomerase activity"/>
    <property type="evidence" value="ECO:0007669"/>
    <property type="project" value="UniProtKB-ARBA"/>
</dbReference>
<name>A0A975P9P0_9RHOB</name>
<dbReference type="FunFam" id="3.90.850.10:FF:000002">
    <property type="entry name" value="2-hydroxyhepta-2,4-diene-1,7-dioate isomerase"/>
    <property type="match status" value="1"/>
</dbReference>
<accession>A0A975P9P0</accession>
<dbReference type="EMBL" id="CP076362">
    <property type="protein sequence ID" value="QWK92364.1"/>
    <property type="molecule type" value="Genomic_DNA"/>
</dbReference>
<keyword evidence="4" id="KW-0378">Hydrolase</keyword>
<protein>
    <submittedName>
        <fullName evidence="4">Fumarylacetoacetate hydrolase family protein</fullName>
    </submittedName>
</protein>
<dbReference type="GO" id="GO:0046872">
    <property type="term" value="F:metal ion binding"/>
    <property type="evidence" value="ECO:0007669"/>
    <property type="project" value="UniProtKB-KW"/>
</dbReference>
<evidence type="ECO:0000313" key="4">
    <source>
        <dbReference type="EMBL" id="QWK92364.1"/>
    </source>
</evidence>
<evidence type="ECO:0000256" key="2">
    <source>
        <dbReference type="ARBA" id="ARBA00022723"/>
    </source>
</evidence>
<dbReference type="PANTHER" id="PTHR42796">
    <property type="entry name" value="FUMARYLACETOACETATE HYDROLASE DOMAIN-CONTAINING PROTEIN 2A-RELATED"/>
    <property type="match status" value="1"/>
</dbReference>
<keyword evidence="4" id="KW-0614">Plasmid</keyword>
<geneLocation type="plasmid" evidence="4 5">
    <name>p1</name>
</geneLocation>
<dbReference type="PANTHER" id="PTHR42796:SF4">
    <property type="entry name" value="FUMARYLACETOACETATE HYDROLASE DOMAIN-CONTAINING PROTEIN 2A"/>
    <property type="match status" value="1"/>
</dbReference>
<reference evidence="4" key="1">
    <citation type="submission" date="2021-06" db="EMBL/GenBank/DDBJ databases">
        <authorList>
            <person name="Lee C.-S."/>
            <person name="Jin L."/>
        </authorList>
    </citation>
    <scope>NUCLEOTIDE SEQUENCE</scope>
    <source>
        <strain evidence="4">Con5</strain>
        <plasmid evidence="4">p1</plasmid>
    </source>
</reference>
<comment type="similarity">
    <text evidence="1">Belongs to the FAH family.</text>
</comment>